<dbReference type="GO" id="GO:0016020">
    <property type="term" value="C:membrane"/>
    <property type="evidence" value="ECO:0007669"/>
    <property type="project" value="UniProtKB-SubCell"/>
</dbReference>
<evidence type="ECO:0000256" key="4">
    <source>
        <dbReference type="ARBA" id="ARBA00023136"/>
    </source>
</evidence>
<feature type="transmembrane region" description="Helical" evidence="5">
    <location>
        <begin position="119"/>
        <end position="136"/>
    </location>
</feature>
<dbReference type="AlphaFoldDB" id="A0A1H4ERI8"/>
<dbReference type="RefSeq" id="WP_091091773.1">
    <property type="nucleotide sequence ID" value="NZ_FNRD01000010.1"/>
</dbReference>
<keyword evidence="3 5" id="KW-1133">Transmembrane helix</keyword>
<reference evidence="8" key="1">
    <citation type="submission" date="2016-10" db="EMBL/GenBank/DDBJ databases">
        <authorList>
            <person name="Varghese N."/>
            <person name="Submissions S."/>
        </authorList>
    </citation>
    <scope>NUCLEOTIDE SEQUENCE [LARGE SCALE GENOMIC DNA]</scope>
    <source>
        <strain evidence="8">DSM 22376</strain>
    </source>
</reference>
<keyword evidence="4 5" id="KW-0472">Membrane</keyword>
<dbReference type="STRING" id="150146.SAMN05443667_110143"/>
<feature type="transmembrane region" description="Helical" evidence="5">
    <location>
        <begin position="78"/>
        <end position="99"/>
    </location>
</feature>
<organism evidence="7 8">
    <name type="scientific">Flavobacterium gillisiae</name>
    <dbReference type="NCBI Taxonomy" id="150146"/>
    <lineage>
        <taxon>Bacteria</taxon>
        <taxon>Pseudomonadati</taxon>
        <taxon>Bacteroidota</taxon>
        <taxon>Flavobacteriia</taxon>
        <taxon>Flavobacteriales</taxon>
        <taxon>Flavobacteriaceae</taxon>
        <taxon>Flavobacterium</taxon>
    </lineage>
</organism>
<protein>
    <submittedName>
        <fullName evidence="7">Uncharacterized membrane protein YphA, DoxX/SURF4 family</fullName>
    </submittedName>
</protein>
<sequence length="489" mass="56428">MKLNVRMQKVILELICLLYILLFVYAAVSKLLDFENFQVQLGQSPLLSAFAGPISYIVLIVEFSISIMLVIPKMRRTGLFCAFLLMLVFTAYIVIILNYSSFVPCSCGGILEKMGWTEHLIFNIAFTVLALVGYLAERRNTKTYTLVISGSFFSILLVFILYIISERVLHHQNPFVRRFDRGVVEKTAQTDLQMYNAYFAGSGNGKVFLSNTNTPLVVYEWDNRLKRLIKHIISIDHDKYPFRSVQLKVVPPYFFVFDGTVPVIFRGKVSDWKAFQIMIGNYYFSKIVVMDSLNIAFRAQDRYSKENILGKFSFSKEMNVTLINNILQKQKDGVFDTDGTMSYDPILKNLIYLYYYRNQFIVTNQHLKLAYRGNTIDTTTRAAIKVNYFKESGERKPSTPAVTINKYSASYGRYLFVNSGLRGKFEPLDLWKTSSVIDIYDLKNKTYVSSFYAYDIGEDKVSDIMVNSEGIYIIIGKTLQKYRLHKNFN</sequence>
<evidence type="ECO:0000256" key="3">
    <source>
        <dbReference type="ARBA" id="ARBA00022989"/>
    </source>
</evidence>
<evidence type="ECO:0000256" key="5">
    <source>
        <dbReference type="SAM" id="Phobius"/>
    </source>
</evidence>
<name>A0A1H4ERI8_9FLAO</name>
<dbReference type="OrthoDB" id="673785at2"/>
<dbReference type="Pfam" id="PF07291">
    <property type="entry name" value="MauE"/>
    <property type="match status" value="1"/>
</dbReference>
<dbReference type="InterPro" id="IPR009908">
    <property type="entry name" value="Methylamine_util_MauE"/>
</dbReference>
<evidence type="ECO:0000259" key="6">
    <source>
        <dbReference type="Pfam" id="PF07291"/>
    </source>
</evidence>
<evidence type="ECO:0000313" key="7">
    <source>
        <dbReference type="EMBL" id="SEA87536.1"/>
    </source>
</evidence>
<comment type="subcellular location">
    <subcellularLocation>
        <location evidence="1">Membrane</location>
        <topology evidence="1">Multi-pass membrane protein</topology>
    </subcellularLocation>
</comment>
<dbReference type="Proteomes" id="UP000198951">
    <property type="component" value="Unassembled WGS sequence"/>
</dbReference>
<feature type="transmembrane region" description="Helical" evidence="5">
    <location>
        <begin position="50"/>
        <end position="71"/>
    </location>
</feature>
<dbReference type="GO" id="GO:0030416">
    <property type="term" value="P:methylamine metabolic process"/>
    <property type="evidence" value="ECO:0007669"/>
    <property type="project" value="InterPro"/>
</dbReference>
<dbReference type="UniPathway" id="UPA00895"/>
<feature type="transmembrane region" description="Helical" evidence="5">
    <location>
        <begin position="143"/>
        <end position="164"/>
    </location>
</feature>
<keyword evidence="8" id="KW-1185">Reference proteome</keyword>
<dbReference type="EMBL" id="FNRD01000010">
    <property type="protein sequence ID" value="SEA87536.1"/>
    <property type="molecule type" value="Genomic_DNA"/>
</dbReference>
<proteinExistence type="predicted"/>
<evidence type="ECO:0000256" key="2">
    <source>
        <dbReference type="ARBA" id="ARBA00022692"/>
    </source>
</evidence>
<keyword evidence="2 5" id="KW-0812">Transmembrane</keyword>
<feature type="domain" description="Methylamine utilisation protein MauE" evidence="6">
    <location>
        <begin position="9"/>
        <end position="135"/>
    </location>
</feature>
<evidence type="ECO:0000313" key="8">
    <source>
        <dbReference type="Proteomes" id="UP000198951"/>
    </source>
</evidence>
<gene>
    <name evidence="7" type="ORF">SAMN05443667_110143</name>
</gene>
<evidence type="ECO:0000256" key="1">
    <source>
        <dbReference type="ARBA" id="ARBA00004141"/>
    </source>
</evidence>
<accession>A0A1H4ERI8</accession>